<dbReference type="SUPFAM" id="SSF48452">
    <property type="entry name" value="TPR-like"/>
    <property type="match status" value="1"/>
</dbReference>
<organism evidence="1 2">
    <name type="scientific">Paenibacillus durus ATCC 35681</name>
    <dbReference type="NCBI Taxonomy" id="1333534"/>
    <lineage>
        <taxon>Bacteria</taxon>
        <taxon>Bacillati</taxon>
        <taxon>Bacillota</taxon>
        <taxon>Bacilli</taxon>
        <taxon>Bacillales</taxon>
        <taxon>Paenibacillaceae</taxon>
        <taxon>Paenibacillus</taxon>
    </lineage>
</organism>
<dbReference type="AlphaFoldDB" id="A0A0F7FEP4"/>
<dbReference type="SMART" id="SM00028">
    <property type="entry name" value="TPR"/>
    <property type="match status" value="3"/>
</dbReference>
<protein>
    <submittedName>
        <fullName evidence="1">Uncharacterized protein</fullName>
    </submittedName>
</protein>
<reference evidence="1 2" key="1">
    <citation type="submission" date="2015-03" db="EMBL/GenBank/DDBJ databases">
        <authorList>
            <person name="Abdul Halim M."/>
        </authorList>
    </citation>
    <scope>NUCLEOTIDE SEQUENCE [LARGE SCALE GENOMIC DNA]</scope>
    <source>
        <strain evidence="1 2">ATCC 35681</strain>
    </source>
</reference>
<dbReference type="Pfam" id="PF13181">
    <property type="entry name" value="TPR_8"/>
    <property type="match status" value="2"/>
</dbReference>
<dbReference type="Proteomes" id="UP000034189">
    <property type="component" value="Chromosome"/>
</dbReference>
<evidence type="ECO:0000313" key="1">
    <source>
        <dbReference type="EMBL" id="AKG37433.1"/>
    </source>
</evidence>
<proteinExistence type="predicted"/>
<dbReference type="InterPro" id="IPR019734">
    <property type="entry name" value="TPR_rpt"/>
</dbReference>
<dbReference type="InterPro" id="IPR011990">
    <property type="entry name" value="TPR-like_helical_dom_sf"/>
</dbReference>
<name>A0A0F7FEP4_PAEDU</name>
<gene>
    <name evidence="1" type="ORF">VK70_25640</name>
</gene>
<dbReference type="PATRIC" id="fig|1333534.5.peg.5601"/>
<dbReference type="HOGENOM" id="CLU_123393_0_0_9"/>
<dbReference type="RefSeq" id="WP_025695802.1">
    <property type="nucleotide sequence ID" value="NZ_ASQQ01000375.1"/>
</dbReference>
<evidence type="ECO:0000313" key="2">
    <source>
        <dbReference type="Proteomes" id="UP000034189"/>
    </source>
</evidence>
<sequence>MELDDQLYERILQLCKEGNALTEKGQIIKAIESYTAALELVPLPKNNWETSTWIYTALGDTYFHNNSYEMAKNNFYDALNCPGGISNPFILLRLGESLFECGELDKAKDYLLRTYMLEGYKIFFNEDDKYFELIKDMI</sequence>
<dbReference type="OrthoDB" id="1551390at2"/>
<accession>A0A0F7FEP4</accession>
<dbReference type="Gene3D" id="1.25.40.10">
    <property type="entry name" value="Tetratricopeptide repeat domain"/>
    <property type="match status" value="1"/>
</dbReference>
<reference evidence="1 2" key="2">
    <citation type="journal article" date="2016" name="Genome Announc.">
        <title>Genome Sequence of a Gram-Positive Diazotroph, Paenibacillus durus Type Strain ATCC 35681.</title>
        <authorList>
            <person name="Halim M.A."/>
            <person name="Rahman A.Y."/>
            <person name="Sim K.S."/>
            <person name="Yam H.C."/>
            <person name="Rahim A.A."/>
            <person name="Ghazali A.H."/>
            <person name="Najimudin N."/>
        </authorList>
    </citation>
    <scope>NUCLEOTIDE SEQUENCE [LARGE SCALE GENOMIC DNA]</scope>
    <source>
        <strain evidence="1 2">ATCC 35681</strain>
    </source>
</reference>
<dbReference type="EMBL" id="CP011114">
    <property type="protein sequence ID" value="AKG37433.1"/>
    <property type="molecule type" value="Genomic_DNA"/>
</dbReference>